<protein>
    <recommendedName>
        <fullName evidence="2">Tape measure protein N-terminal domain-containing protein</fullName>
    </recommendedName>
</protein>
<evidence type="ECO:0000259" key="2">
    <source>
        <dbReference type="Pfam" id="PF20155"/>
    </source>
</evidence>
<feature type="domain" description="Tape measure protein N-terminal" evidence="2">
    <location>
        <begin position="85"/>
        <end position="274"/>
    </location>
</feature>
<proteinExistence type="predicted"/>
<evidence type="ECO:0000256" key="1">
    <source>
        <dbReference type="SAM" id="Coils"/>
    </source>
</evidence>
<evidence type="ECO:0000313" key="4">
    <source>
        <dbReference type="Proteomes" id="UP000239458"/>
    </source>
</evidence>
<comment type="caution">
    <text evidence="3">The sequence shown here is derived from an EMBL/GenBank/DDBJ whole genome shotgun (WGS) entry which is preliminary data.</text>
</comment>
<reference evidence="3 4" key="1">
    <citation type="submission" date="2017-09" db="EMBL/GenBank/DDBJ databases">
        <title>Genomic, metabolic, and phenotypic characteristics of bacterial isolates from the natural microbiome of the model nematode Caenorhabditis elegans.</title>
        <authorList>
            <person name="Zimmermann J."/>
            <person name="Obeng N."/>
            <person name="Yang W."/>
            <person name="Obeng O."/>
            <person name="Kissoyan K."/>
            <person name="Pees B."/>
            <person name="Dirksen P."/>
            <person name="Hoppner M."/>
            <person name="Franke A."/>
            <person name="Rosenstiel P."/>
            <person name="Leippe M."/>
            <person name="Dierking K."/>
            <person name="Kaleta C."/>
            <person name="Schulenburg H."/>
        </authorList>
    </citation>
    <scope>NUCLEOTIDE SEQUENCE [LARGE SCALE GENOMIC DNA]</scope>
    <source>
        <strain evidence="3 4">MYb184</strain>
    </source>
</reference>
<dbReference type="NCBIfam" id="TIGR02675">
    <property type="entry name" value="tape_meas_nterm"/>
    <property type="match status" value="1"/>
</dbReference>
<dbReference type="RefSeq" id="WP_105225950.1">
    <property type="nucleotide sequence ID" value="NZ_PCQE01000017.1"/>
</dbReference>
<evidence type="ECO:0000313" key="3">
    <source>
        <dbReference type="EMBL" id="PRC05099.1"/>
    </source>
</evidence>
<feature type="coiled-coil region" evidence="1">
    <location>
        <begin position="662"/>
        <end position="704"/>
    </location>
</feature>
<keyword evidence="1" id="KW-0175">Coiled coil</keyword>
<dbReference type="InterPro" id="IPR013491">
    <property type="entry name" value="Tape_meas_N"/>
</dbReference>
<organism evidence="3 4">
    <name type="scientific">Pseudomonas cedrina</name>
    <dbReference type="NCBI Taxonomy" id="651740"/>
    <lineage>
        <taxon>Bacteria</taxon>
        <taxon>Pseudomonadati</taxon>
        <taxon>Pseudomonadota</taxon>
        <taxon>Gammaproteobacteria</taxon>
        <taxon>Pseudomonadales</taxon>
        <taxon>Pseudomonadaceae</taxon>
        <taxon>Pseudomonas</taxon>
    </lineage>
</organism>
<dbReference type="EMBL" id="PCQE01000017">
    <property type="protein sequence ID" value="PRC05099.1"/>
    <property type="molecule type" value="Genomic_DNA"/>
</dbReference>
<dbReference type="Pfam" id="PF20155">
    <property type="entry name" value="TMP_3"/>
    <property type="match status" value="1"/>
</dbReference>
<dbReference type="Proteomes" id="UP000239458">
    <property type="component" value="Unassembled WGS sequence"/>
</dbReference>
<sequence length="1125" mass="117121">MAGQTLRSLIVSVSAETSAYQREMARAGRMGQSYLRTITSGNRDATSSWRSQEAAVRAQGSAMQALTSSVGGYAKAMAGALAVGNVIHQADSWNQVNARLKQASTSTEDFSVSQKALFEISQRTGTAFADNAGLFSRSSVSMREFGYSSSEALGVTEALALGLQLSGAGAAEASSVITQFSQALGQGVLRGEEFNSVNENGDRVIRALATGMGVARKDLKAMADQGLLTIDKVVPALISQLGTLQGEFKDLPGSVSRATTTVSNSFQAWVGGMDGATGSTKILARAVTFVAENMDVLAASALTVGAAYGSLKAGDLIKSLWAQVTAIREANSAEIGRSRAQLDAANMAVRRAAAETVAANAQVAATRFTDGHAAALSRLRIARLADAQAAAAQTAAQSAQSAATSLAGRAGAALLGVMGGPAGLALTVGAVAASYLLFSDNSDKARQATVDLKRPVEELRKEFAALGKEQARYKLGGVIQQQADAQVAAQKALREIRAAAQGNDKWGDTYSANPFQRDRAVTDFNRRIAGGLDIDSASQQLVAAIGPNEEMTKAINASASAYGEAIKASGDYGDVANMLTARLNDVATAAGQAGAGLKKIAGPDKKTIEGWNTYTKTLVERLNSVRDGGDLVGEVNRRIEREGVDPGTAEGWRILAGAIKGSETAAKASEEAQQKAKKASEDIQRQAEQLNNAYKQTLDNLTQQVALYGETTEIGRLRYELSTGELSKLSEKNKVMLQGKAIELDALNARKAYDGLMSSLQTKEQALLATTKERMQVLETANRAGKLSSDDYRAGADAISKATVTEAPEFGGIDSSVGGPSGELVKIAEAEAALKKWHDKQLSMQADLRDQILADQQSTNEQKLAAEQQYLDRVVEINQTNQARLSDIQGAYKVAVIGTFSELSGQAADMVGKIAGEQSGAYKALFVAQKAFAVASIIMNAQIAAAKAPAELTILGGIPVGAALLAAGYANAGMVAGMALAGFSEGGYTGLGGKFEPKGVVHGGEVVIRKEVVDQPGMKDYLIGLNRSGKPGYATGGFVGSPGISPAFTAPSVAAATGSGAAPEIHLHINGDGSGGAVNAPEGYEQMGMALLATARSEMPKIARQVIQQEKGQNGLLDPNNRRNS</sequence>
<name>A0A2S9DRA2_PSECE</name>
<accession>A0A2S9DRA2</accession>
<dbReference type="AlphaFoldDB" id="A0A2S9DRA2"/>
<gene>
    <name evidence="3" type="ORF">CQ006_12325</name>
</gene>